<comment type="subcellular location">
    <subcellularLocation>
        <location evidence="7">Cytoplasm</location>
    </subcellularLocation>
</comment>
<keyword evidence="5 7" id="KW-0067">ATP-binding</keyword>
<accession>A0A9D2P0U0</accession>
<dbReference type="GO" id="GO:0009423">
    <property type="term" value="P:chorismate biosynthetic process"/>
    <property type="evidence" value="ECO:0007669"/>
    <property type="project" value="UniProtKB-UniRule"/>
</dbReference>
<evidence type="ECO:0000256" key="7">
    <source>
        <dbReference type="HAMAP-Rule" id="MF_00109"/>
    </source>
</evidence>
<feature type="binding site" evidence="7">
    <location>
        <position position="34"/>
    </location>
    <ligand>
        <name>substrate</name>
    </ligand>
</feature>
<comment type="cofactor">
    <cofactor evidence="7">
        <name>Mg(2+)</name>
        <dbReference type="ChEBI" id="CHEBI:18420"/>
    </cofactor>
    <text evidence="7">Binds 1 Mg(2+) ion per subunit.</text>
</comment>
<feature type="binding site" evidence="7">
    <location>
        <position position="16"/>
    </location>
    <ligand>
        <name>Mg(2+)</name>
        <dbReference type="ChEBI" id="CHEBI:18420"/>
    </ligand>
</feature>
<dbReference type="EMBL" id="DWWJ01000110">
    <property type="protein sequence ID" value="HJC41171.1"/>
    <property type="molecule type" value="Genomic_DNA"/>
</dbReference>
<sequence length="168" mass="18463">MERNLVLIGMMGCGKTTVGGLLARRLGRELVDTDAYIEAQAGRSIPELFAAEGEAGFRARERRAAEELSRRRGLVIACGGGLPTQPEAMAPLKESGLVFWLRRDPGETYDTVSMAGRPLGQGGREAFVERYRQREPIYRRWADYFIAELTPEAAAALAATIFCEEVAP</sequence>
<dbReference type="PANTHER" id="PTHR21087:SF16">
    <property type="entry name" value="SHIKIMATE KINASE 1, CHLOROPLASTIC"/>
    <property type="match status" value="1"/>
</dbReference>
<keyword evidence="7" id="KW-0460">Magnesium</keyword>
<dbReference type="CDD" id="cd00464">
    <property type="entry name" value="SK"/>
    <property type="match status" value="1"/>
</dbReference>
<dbReference type="EC" id="2.7.1.71" evidence="7"/>
<dbReference type="GO" id="GO:0000287">
    <property type="term" value="F:magnesium ion binding"/>
    <property type="evidence" value="ECO:0007669"/>
    <property type="project" value="UniProtKB-UniRule"/>
</dbReference>
<feature type="binding site" evidence="7">
    <location>
        <position position="58"/>
    </location>
    <ligand>
        <name>substrate</name>
    </ligand>
</feature>
<proteinExistence type="inferred from homology"/>
<keyword evidence="7" id="KW-0479">Metal-binding</keyword>
<feature type="binding site" evidence="7">
    <location>
        <position position="80"/>
    </location>
    <ligand>
        <name>substrate</name>
    </ligand>
</feature>
<comment type="function">
    <text evidence="7">Catalyzes the specific phosphorylation of the 3-hydroxyl group of shikimic acid using ATP as a cosubstrate.</text>
</comment>
<keyword evidence="2 7" id="KW-0808">Transferase</keyword>
<evidence type="ECO:0000256" key="4">
    <source>
        <dbReference type="ARBA" id="ARBA00022777"/>
    </source>
</evidence>
<evidence type="ECO:0000256" key="1">
    <source>
        <dbReference type="ARBA" id="ARBA00022605"/>
    </source>
</evidence>
<dbReference type="GO" id="GO:0009073">
    <property type="term" value="P:aromatic amino acid family biosynthetic process"/>
    <property type="evidence" value="ECO:0007669"/>
    <property type="project" value="UniProtKB-KW"/>
</dbReference>
<comment type="catalytic activity">
    <reaction evidence="7">
        <text>shikimate + ATP = 3-phosphoshikimate + ADP + H(+)</text>
        <dbReference type="Rhea" id="RHEA:13121"/>
        <dbReference type="ChEBI" id="CHEBI:15378"/>
        <dbReference type="ChEBI" id="CHEBI:30616"/>
        <dbReference type="ChEBI" id="CHEBI:36208"/>
        <dbReference type="ChEBI" id="CHEBI:145989"/>
        <dbReference type="ChEBI" id="CHEBI:456216"/>
        <dbReference type="EC" id="2.7.1.71"/>
    </reaction>
</comment>
<organism evidence="8 9">
    <name type="scientific">Candidatus Intestinimonas pullistercoris</name>
    <dbReference type="NCBI Taxonomy" id="2838623"/>
    <lineage>
        <taxon>Bacteria</taxon>
        <taxon>Bacillati</taxon>
        <taxon>Bacillota</taxon>
        <taxon>Clostridia</taxon>
        <taxon>Eubacteriales</taxon>
        <taxon>Intestinimonas</taxon>
    </lineage>
</organism>
<comment type="caution">
    <text evidence="7">Lacks conserved residue(s) required for the propagation of feature annotation.</text>
</comment>
<dbReference type="GO" id="GO:0005524">
    <property type="term" value="F:ATP binding"/>
    <property type="evidence" value="ECO:0007669"/>
    <property type="project" value="UniProtKB-UniRule"/>
</dbReference>
<keyword evidence="7" id="KW-0963">Cytoplasm</keyword>
<comment type="similarity">
    <text evidence="7">Belongs to the shikimate kinase family.</text>
</comment>
<dbReference type="PRINTS" id="PR01100">
    <property type="entry name" value="SHIKIMTKNASE"/>
</dbReference>
<dbReference type="Gene3D" id="3.40.50.300">
    <property type="entry name" value="P-loop containing nucleotide triphosphate hydrolases"/>
    <property type="match status" value="1"/>
</dbReference>
<protein>
    <recommendedName>
        <fullName evidence="7">Shikimate kinase</fullName>
        <shortName evidence="7">SK</shortName>
        <ecNumber evidence="7">2.7.1.71</ecNumber>
    </recommendedName>
</protein>
<dbReference type="PANTHER" id="PTHR21087">
    <property type="entry name" value="SHIKIMATE KINASE"/>
    <property type="match status" value="1"/>
</dbReference>
<feature type="binding site" evidence="7">
    <location>
        <position position="134"/>
    </location>
    <ligand>
        <name>substrate</name>
    </ligand>
</feature>
<reference evidence="8" key="1">
    <citation type="journal article" date="2021" name="PeerJ">
        <title>Extensive microbial diversity within the chicken gut microbiome revealed by metagenomics and culture.</title>
        <authorList>
            <person name="Gilroy R."/>
            <person name="Ravi A."/>
            <person name="Getino M."/>
            <person name="Pursley I."/>
            <person name="Horton D.L."/>
            <person name="Alikhan N.F."/>
            <person name="Baker D."/>
            <person name="Gharbi K."/>
            <person name="Hall N."/>
            <person name="Watson M."/>
            <person name="Adriaenssens E.M."/>
            <person name="Foster-Nyarko E."/>
            <person name="Jarju S."/>
            <person name="Secka A."/>
            <person name="Antonio M."/>
            <person name="Oren A."/>
            <person name="Chaudhuri R.R."/>
            <person name="La Ragione R."/>
            <person name="Hildebrand F."/>
            <person name="Pallen M.J."/>
        </authorList>
    </citation>
    <scope>NUCLEOTIDE SEQUENCE</scope>
    <source>
        <strain evidence="8">CHK186-1790</strain>
    </source>
</reference>
<keyword evidence="4 7" id="KW-0418">Kinase</keyword>
<evidence type="ECO:0000256" key="6">
    <source>
        <dbReference type="ARBA" id="ARBA00023141"/>
    </source>
</evidence>
<dbReference type="InterPro" id="IPR000623">
    <property type="entry name" value="Shikimate_kinase/TSH1"/>
</dbReference>
<keyword evidence="1 7" id="KW-0028">Amino-acid biosynthesis</keyword>
<reference evidence="8" key="2">
    <citation type="submission" date="2021-04" db="EMBL/GenBank/DDBJ databases">
        <authorList>
            <person name="Gilroy R."/>
        </authorList>
    </citation>
    <scope>NUCLEOTIDE SEQUENCE</scope>
    <source>
        <strain evidence="8">CHK186-1790</strain>
    </source>
</reference>
<evidence type="ECO:0000313" key="8">
    <source>
        <dbReference type="EMBL" id="HJC41171.1"/>
    </source>
</evidence>
<dbReference type="AlphaFoldDB" id="A0A9D2P0U0"/>
<dbReference type="GO" id="GO:0004765">
    <property type="term" value="F:shikimate kinase activity"/>
    <property type="evidence" value="ECO:0007669"/>
    <property type="project" value="UniProtKB-UniRule"/>
</dbReference>
<dbReference type="SUPFAM" id="SSF52540">
    <property type="entry name" value="P-loop containing nucleoside triphosphate hydrolases"/>
    <property type="match status" value="1"/>
</dbReference>
<dbReference type="InterPro" id="IPR031322">
    <property type="entry name" value="Shikimate/glucono_kinase"/>
</dbReference>
<feature type="binding site" evidence="7">
    <location>
        <position position="117"/>
    </location>
    <ligand>
        <name>ATP</name>
        <dbReference type="ChEBI" id="CHEBI:30616"/>
    </ligand>
</feature>
<dbReference type="HAMAP" id="MF_00109">
    <property type="entry name" value="Shikimate_kinase"/>
    <property type="match status" value="1"/>
</dbReference>
<dbReference type="GO" id="GO:0005829">
    <property type="term" value="C:cytosol"/>
    <property type="evidence" value="ECO:0007669"/>
    <property type="project" value="TreeGrafter"/>
</dbReference>
<evidence type="ECO:0000256" key="2">
    <source>
        <dbReference type="ARBA" id="ARBA00022679"/>
    </source>
</evidence>
<feature type="binding site" evidence="7">
    <location>
        <begin position="12"/>
        <end position="17"/>
    </location>
    <ligand>
        <name>ATP</name>
        <dbReference type="ChEBI" id="CHEBI:30616"/>
    </ligand>
</feature>
<evidence type="ECO:0000256" key="5">
    <source>
        <dbReference type="ARBA" id="ARBA00022840"/>
    </source>
</evidence>
<dbReference type="InterPro" id="IPR027417">
    <property type="entry name" value="P-loop_NTPase"/>
</dbReference>
<comment type="pathway">
    <text evidence="7">Metabolic intermediate biosynthesis; chorismate biosynthesis; chorismate from D-erythrose 4-phosphate and phosphoenolpyruvate: step 5/7.</text>
</comment>
<evidence type="ECO:0000256" key="3">
    <source>
        <dbReference type="ARBA" id="ARBA00022741"/>
    </source>
</evidence>
<name>A0A9D2P0U0_9FIRM</name>
<comment type="subunit">
    <text evidence="7">Monomer.</text>
</comment>
<evidence type="ECO:0000313" key="9">
    <source>
        <dbReference type="Proteomes" id="UP000823882"/>
    </source>
</evidence>
<comment type="caution">
    <text evidence="8">The sequence shown here is derived from an EMBL/GenBank/DDBJ whole genome shotgun (WGS) entry which is preliminary data.</text>
</comment>
<keyword evidence="3 7" id="KW-0547">Nucleotide-binding</keyword>
<keyword evidence="6 7" id="KW-0057">Aromatic amino acid biosynthesis</keyword>
<dbReference type="GO" id="GO:0008652">
    <property type="term" value="P:amino acid biosynthetic process"/>
    <property type="evidence" value="ECO:0007669"/>
    <property type="project" value="UniProtKB-KW"/>
</dbReference>
<gene>
    <name evidence="7" type="primary">aroK</name>
    <name evidence="8" type="ORF">H9701_06425</name>
</gene>
<dbReference type="Proteomes" id="UP000823882">
    <property type="component" value="Unassembled WGS sequence"/>
</dbReference>
<dbReference type="Pfam" id="PF01202">
    <property type="entry name" value="SKI"/>
    <property type="match status" value="1"/>
</dbReference>